<proteinExistence type="predicted"/>
<dbReference type="EMBL" id="QXFI01000029">
    <property type="protein sequence ID" value="RIV43556.1"/>
    <property type="molecule type" value="Genomic_DNA"/>
</dbReference>
<dbReference type="EMBL" id="VNWK01000021">
    <property type="protein sequence ID" value="TXJ95874.1"/>
    <property type="molecule type" value="Genomic_DNA"/>
</dbReference>
<dbReference type="EMBL" id="VNWK01000028">
    <property type="protein sequence ID" value="TXJ93397.1"/>
    <property type="molecule type" value="Genomic_DNA"/>
</dbReference>
<evidence type="ECO:0000313" key="2">
    <source>
        <dbReference type="EMBL" id="RIV43654.1"/>
    </source>
</evidence>
<evidence type="ECO:0000313" key="5">
    <source>
        <dbReference type="EMBL" id="TXJ93173.1"/>
    </source>
</evidence>
<dbReference type="EMBL" id="VNWK01000027">
    <property type="protein sequence ID" value="TXJ93464.1"/>
    <property type="molecule type" value="Genomic_DNA"/>
</dbReference>
<dbReference type="EMBL" id="QXFI01000028">
    <property type="protein sequence ID" value="RIV43654.1"/>
    <property type="molecule type" value="Genomic_DNA"/>
</dbReference>
<dbReference type="EMBL" id="QXFI01000027">
    <property type="protein sequence ID" value="RIV43687.1"/>
    <property type="molecule type" value="Genomic_DNA"/>
</dbReference>
<dbReference type="EMBL" id="QXFI01000021">
    <property type="protein sequence ID" value="RIV44963.1"/>
    <property type="molecule type" value="Genomic_DNA"/>
</dbReference>
<protein>
    <submittedName>
        <fullName evidence="1">Uncharacterized protein</fullName>
    </submittedName>
</protein>
<comment type="caution">
    <text evidence="1">The sequence shown here is derived from an EMBL/GenBank/DDBJ whole genome shotgun (WGS) entry which is preliminary data.</text>
</comment>
<evidence type="ECO:0000313" key="9">
    <source>
        <dbReference type="Proteomes" id="UP000266691"/>
    </source>
</evidence>
<reference evidence="5 10" key="2">
    <citation type="submission" date="2019-07" db="EMBL/GenBank/DDBJ databases">
        <title>Draft genome of two Muricauda strains isolated from deep sea.</title>
        <authorList>
            <person name="Sun C."/>
        </authorList>
    </citation>
    <scope>NUCLEOTIDE SEQUENCE [LARGE SCALE GENOMIC DNA]</scope>
    <source>
        <strain evidence="5 10">72</strain>
    </source>
</reference>
<dbReference type="Proteomes" id="UP000266691">
    <property type="component" value="Unassembled WGS sequence"/>
</dbReference>
<evidence type="ECO:0000313" key="1">
    <source>
        <dbReference type="EMBL" id="RIV43556.1"/>
    </source>
</evidence>
<evidence type="ECO:0000313" key="4">
    <source>
        <dbReference type="EMBL" id="RIV44963.1"/>
    </source>
</evidence>
<gene>
    <name evidence="4" type="ORF">D2V05_08365</name>
    <name evidence="3" type="ORF">D2V05_12560</name>
    <name evidence="2" type="ORF">D2V05_12600</name>
    <name evidence="1" type="ORF">D2V05_12640</name>
    <name evidence="8" type="ORF">FQ017_08290</name>
    <name evidence="7" type="ORF">FQ017_12440</name>
    <name evidence="6" type="ORF">FQ017_12480</name>
    <name evidence="5" type="ORF">FQ017_12520</name>
</gene>
<dbReference type="RefSeq" id="WP_119647213.1">
    <property type="nucleotide sequence ID" value="NZ_QXFI01000021.1"/>
</dbReference>
<dbReference type="AlphaFoldDB" id="A0A3A1NF90"/>
<reference evidence="1 9" key="1">
    <citation type="submission" date="2018-08" db="EMBL/GenBank/DDBJ databases">
        <title>Proposal of Muricauda 72 sp.nov. and Muricauda NH166 sp.nov., isolated from seawater.</title>
        <authorList>
            <person name="Cheng H."/>
            <person name="Wu Y.-H."/>
            <person name="Guo L.-L."/>
            <person name="Xu X.-W."/>
        </authorList>
    </citation>
    <scope>NUCLEOTIDE SEQUENCE [LARGE SCALE GENOMIC DNA]</scope>
    <source>
        <strain evidence="1 9">72</strain>
    </source>
</reference>
<dbReference type="Proteomes" id="UP000321621">
    <property type="component" value="Unassembled WGS sequence"/>
</dbReference>
<keyword evidence="10" id="KW-1185">Reference proteome</keyword>
<dbReference type="OrthoDB" id="1172256at2"/>
<accession>A0A3A1NF90</accession>
<dbReference type="EMBL" id="VNWK01000029">
    <property type="protein sequence ID" value="TXJ93173.1"/>
    <property type="molecule type" value="Genomic_DNA"/>
</dbReference>
<evidence type="ECO:0000313" key="10">
    <source>
        <dbReference type="Proteomes" id="UP000321621"/>
    </source>
</evidence>
<evidence type="ECO:0000313" key="3">
    <source>
        <dbReference type="EMBL" id="RIV43687.1"/>
    </source>
</evidence>
<evidence type="ECO:0000313" key="8">
    <source>
        <dbReference type="EMBL" id="TXJ95874.1"/>
    </source>
</evidence>
<evidence type="ECO:0000313" key="7">
    <source>
        <dbReference type="EMBL" id="TXJ93464.1"/>
    </source>
</evidence>
<sequence length="336" mass="38222">MIHKISLGVLLAILGLLELEAQAPSANNLIVFDPPSEKFAPVKLQAHMGLPRFGAFNSHMVKNTGATPAMRPARGNDGAHVMEQNKKERNGLLNFSILVGLKYLEPFMSDLDRGRLTVASSNTSQEQRNSAFLQQFLRTQVGPNLCLDNACNQTNQGKNEFERLRNYTSFVEVCLEPLQRWGQSFFKNDEMVGYHVSTLHVGRGYDFDKLGYWVGHYLNLNDVFTPKQGGAKRVVFEPVAAYEHELLKKINGKNNLQFFLKIDEQTAERFLKEDINRLYLVKKIKLKRSGKPMAFPYDPVEFNYSHVDSDVEIYEDEALTEHFMTLSLANLTLKTN</sequence>
<organism evidence="1 9">
    <name type="scientific">Flagellimonas pelagia</name>
    <dbReference type="NCBI Taxonomy" id="2306998"/>
    <lineage>
        <taxon>Bacteria</taxon>
        <taxon>Pseudomonadati</taxon>
        <taxon>Bacteroidota</taxon>
        <taxon>Flavobacteriia</taxon>
        <taxon>Flavobacteriales</taxon>
        <taxon>Flavobacteriaceae</taxon>
        <taxon>Flagellimonas</taxon>
    </lineage>
</organism>
<evidence type="ECO:0000313" key="6">
    <source>
        <dbReference type="EMBL" id="TXJ93397.1"/>
    </source>
</evidence>
<name>A0A3A1NF90_9FLAO</name>